<evidence type="ECO:0000313" key="2">
    <source>
        <dbReference type="Proteomes" id="UP000297861"/>
    </source>
</evidence>
<accession>A0A4Y8KSF7</accession>
<reference evidence="1 2" key="1">
    <citation type="submission" date="2019-03" db="EMBL/GenBank/DDBJ databases">
        <title>San Antonio Military Medical Center submission to MRSN (WRAIR), pending publication.</title>
        <authorList>
            <person name="Blyth D.M."/>
            <person name="Mccarthy S.L."/>
            <person name="Schall S.E."/>
            <person name="Stam J.A."/>
            <person name="Ong A.C."/>
            <person name="Mcgann P.T."/>
        </authorList>
    </citation>
    <scope>NUCLEOTIDE SEQUENCE [LARGE SCALE GENOMIC DNA]</scope>
    <source>
        <strain evidence="1 2">MRSN571793</strain>
    </source>
</reference>
<dbReference type="RefSeq" id="WP_026626869.1">
    <property type="nucleotide sequence ID" value="NZ_JAWZLG010000086.1"/>
</dbReference>
<organism evidence="1 2">
    <name type="scientific">Dysgonomonas capnocytophagoides</name>
    <dbReference type="NCBI Taxonomy" id="45254"/>
    <lineage>
        <taxon>Bacteria</taxon>
        <taxon>Pseudomonadati</taxon>
        <taxon>Bacteroidota</taxon>
        <taxon>Bacteroidia</taxon>
        <taxon>Bacteroidales</taxon>
        <taxon>Dysgonomonadaceae</taxon>
        <taxon>Dysgonomonas</taxon>
    </lineage>
</organism>
<proteinExistence type="predicted"/>
<dbReference type="STRING" id="1121485.GCA_000426485_03034"/>
<protein>
    <submittedName>
        <fullName evidence="1">Uncharacterized protein</fullName>
    </submittedName>
</protein>
<dbReference type="EMBL" id="SOML01000020">
    <property type="protein sequence ID" value="TFD91909.1"/>
    <property type="molecule type" value="Genomic_DNA"/>
</dbReference>
<dbReference type="AlphaFoldDB" id="A0A4Y8KSF7"/>
<name>A0A4Y8KSF7_9BACT</name>
<keyword evidence="2" id="KW-1185">Reference proteome</keyword>
<dbReference type="OrthoDB" id="9973621at2"/>
<gene>
    <name evidence="1" type="ORF">E2605_19250</name>
</gene>
<comment type="caution">
    <text evidence="1">The sequence shown here is derived from an EMBL/GenBank/DDBJ whole genome shotgun (WGS) entry which is preliminary data.</text>
</comment>
<dbReference type="Proteomes" id="UP000297861">
    <property type="component" value="Unassembled WGS sequence"/>
</dbReference>
<sequence>MKNELTPIEKLREEKARLTCECAEQEQHLLERVGYARENFGRLLIGSVFSSTKSGFGDIFSLFTGGKKSRTRQKEDEDIEEESSISRFAPMLMGAAPLIWEVVQPMLIGLVVKKIKSLFTKKKKKVIKNKKASE</sequence>
<evidence type="ECO:0000313" key="1">
    <source>
        <dbReference type="EMBL" id="TFD91909.1"/>
    </source>
</evidence>